<evidence type="ECO:0000313" key="7">
    <source>
        <dbReference type="Proteomes" id="UP000283523"/>
    </source>
</evidence>
<accession>A0A418LZ05</accession>
<dbReference type="PANTHER" id="PTHR30055:SF234">
    <property type="entry name" value="HTH-TYPE TRANSCRIPTIONAL REGULATOR BETI"/>
    <property type="match status" value="1"/>
</dbReference>
<dbReference type="Pfam" id="PF00440">
    <property type="entry name" value="TetR_N"/>
    <property type="match status" value="1"/>
</dbReference>
<gene>
    <name evidence="6" type="ORF">DYU11_28400</name>
</gene>
<dbReference type="SUPFAM" id="SSF46689">
    <property type="entry name" value="Homeodomain-like"/>
    <property type="match status" value="1"/>
</dbReference>
<dbReference type="GO" id="GO:0003700">
    <property type="term" value="F:DNA-binding transcription factor activity"/>
    <property type="evidence" value="ECO:0007669"/>
    <property type="project" value="TreeGrafter"/>
</dbReference>
<dbReference type="Gene3D" id="1.10.357.10">
    <property type="entry name" value="Tetracycline Repressor, domain 2"/>
    <property type="match status" value="1"/>
</dbReference>
<evidence type="ECO:0000256" key="4">
    <source>
        <dbReference type="PROSITE-ProRule" id="PRU00335"/>
    </source>
</evidence>
<proteinExistence type="predicted"/>
<dbReference type="AlphaFoldDB" id="A0A418LZ05"/>
<evidence type="ECO:0000256" key="2">
    <source>
        <dbReference type="ARBA" id="ARBA00023125"/>
    </source>
</evidence>
<evidence type="ECO:0000259" key="5">
    <source>
        <dbReference type="PROSITE" id="PS50977"/>
    </source>
</evidence>
<keyword evidence="3" id="KW-0804">Transcription</keyword>
<feature type="domain" description="HTH tetR-type" evidence="5">
    <location>
        <begin position="1"/>
        <end position="59"/>
    </location>
</feature>
<dbReference type="SUPFAM" id="SSF48498">
    <property type="entry name" value="Tetracyclin repressor-like, C-terminal domain"/>
    <property type="match status" value="1"/>
</dbReference>
<protein>
    <submittedName>
        <fullName evidence="6">TetR/AcrR family transcriptional regulator</fullName>
    </submittedName>
</protein>
<evidence type="ECO:0000313" key="6">
    <source>
        <dbReference type="EMBL" id="RIV18496.1"/>
    </source>
</evidence>
<keyword evidence="2 4" id="KW-0238">DNA-binding</keyword>
<dbReference type="RefSeq" id="WP_119671129.1">
    <property type="nucleotide sequence ID" value="NZ_QXED01000011.1"/>
</dbReference>
<evidence type="ECO:0000256" key="1">
    <source>
        <dbReference type="ARBA" id="ARBA00023015"/>
    </source>
</evidence>
<reference evidence="6 7" key="1">
    <citation type="submission" date="2018-08" db="EMBL/GenBank/DDBJ databases">
        <title>Fibrisoma montanum sp. nov., isolated from Danxia mountain soil.</title>
        <authorList>
            <person name="Huang Y."/>
        </authorList>
    </citation>
    <scope>NUCLEOTIDE SEQUENCE [LARGE SCALE GENOMIC DNA]</scope>
    <source>
        <strain evidence="6 7">HYT19</strain>
    </source>
</reference>
<dbReference type="Proteomes" id="UP000283523">
    <property type="component" value="Unassembled WGS sequence"/>
</dbReference>
<dbReference type="GO" id="GO:0000976">
    <property type="term" value="F:transcription cis-regulatory region binding"/>
    <property type="evidence" value="ECO:0007669"/>
    <property type="project" value="TreeGrafter"/>
</dbReference>
<dbReference type="EMBL" id="QXED01000011">
    <property type="protein sequence ID" value="RIV18496.1"/>
    <property type="molecule type" value="Genomic_DNA"/>
</dbReference>
<feature type="DNA-binding region" description="H-T-H motif" evidence="4">
    <location>
        <begin position="22"/>
        <end position="41"/>
    </location>
</feature>
<dbReference type="InterPro" id="IPR009057">
    <property type="entry name" value="Homeodomain-like_sf"/>
</dbReference>
<dbReference type="InterPro" id="IPR050109">
    <property type="entry name" value="HTH-type_TetR-like_transc_reg"/>
</dbReference>
<dbReference type="OrthoDB" id="881297at2"/>
<name>A0A418LZ05_9BACT</name>
<dbReference type="InterPro" id="IPR036271">
    <property type="entry name" value="Tet_transcr_reg_TetR-rel_C_sf"/>
</dbReference>
<keyword evidence="1" id="KW-0805">Transcription regulation</keyword>
<dbReference type="PANTHER" id="PTHR30055">
    <property type="entry name" value="HTH-TYPE TRANSCRIPTIONAL REGULATOR RUTR"/>
    <property type="match status" value="1"/>
</dbReference>
<dbReference type="InterPro" id="IPR001647">
    <property type="entry name" value="HTH_TetR"/>
</dbReference>
<organism evidence="6 7">
    <name type="scientific">Fibrisoma montanum</name>
    <dbReference type="NCBI Taxonomy" id="2305895"/>
    <lineage>
        <taxon>Bacteria</taxon>
        <taxon>Pseudomonadati</taxon>
        <taxon>Bacteroidota</taxon>
        <taxon>Cytophagia</taxon>
        <taxon>Cytophagales</taxon>
        <taxon>Spirosomataceae</taxon>
        <taxon>Fibrisoma</taxon>
    </lineage>
</organism>
<comment type="caution">
    <text evidence="6">The sequence shown here is derived from an EMBL/GenBank/DDBJ whole genome shotgun (WGS) entry which is preliminary data.</text>
</comment>
<dbReference type="PROSITE" id="PS50977">
    <property type="entry name" value="HTH_TETR_2"/>
    <property type="match status" value="1"/>
</dbReference>
<dbReference type="PRINTS" id="PR00455">
    <property type="entry name" value="HTHTETR"/>
</dbReference>
<evidence type="ECO:0000256" key="3">
    <source>
        <dbReference type="ARBA" id="ARBA00023163"/>
    </source>
</evidence>
<sequence>MKEEIVQKSLKLFLKHGIRKMSNQKLVDSLGISTKTIYKYFKNKEELLEEVLHFYHNRQYDMLQNLPNEQHAACLFFDVWQIAVEMEYEVNKAFYLDLHHYYPELEKKVEGAIAQRFERHFLSIIHRGVEQGAFRPDILPEVALRSILTLHRAAVRAEPFKQFRLSPTDLLLNTTANYIRGLCTEGGLIALEEHIRTLQSANGEVNA</sequence>
<keyword evidence="7" id="KW-1185">Reference proteome</keyword>